<dbReference type="AlphaFoldDB" id="A0A699Q8F1"/>
<reference evidence="2" key="1">
    <citation type="journal article" date="2019" name="Sci. Rep.">
        <title>Draft genome of Tanacetum cinerariifolium, the natural source of mosquito coil.</title>
        <authorList>
            <person name="Yamashiro T."/>
            <person name="Shiraishi A."/>
            <person name="Satake H."/>
            <person name="Nakayama K."/>
        </authorList>
    </citation>
    <scope>NUCLEOTIDE SEQUENCE</scope>
</reference>
<feature type="region of interest" description="Disordered" evidence="1">
    <location>
        <begin position="211"/>
        <end position="263"/>
    </location>
</feature>
<feature type="compositionally biased region" description="Polar residues" evidence="1">
    <location>
        <begin position="241"/>
        <end position="263"/>
    </location>
</feature>
<evidence type="ECO:0000313" key="2">
    <source>
        <dbReference type="EMBL" id="GFC62984.1"/>
    </source>
</evidence>
<protein>
    <submittedName>
        <fullName evidence="2">Uncharacterized protein</fullName>
    </submittedName>
</protein>
<feature type="non-terminal residue" evidence="2">
    <location>
        <position position="1"/>
    </location>
</feature>
<dbReference type="EMBL" id="BKCJ010996061">
    <property type="protein sequence ID" value="GFC62984.1"/>
    <property type="molecule type" value="Genomic_DNA"/>
</dbReference>
<name>A0A699Q8F1_TANCI</name>
<proteinExistence type="predicted"/>
<organism evidence="2">
    <name type="scientific">Tanacetum cinerariifolium</name>
    <name type="common">Dalmatian daisy</name>
    <name type="synonym">Chrysanthemum cinerariifolium</name>
    <dbReference type="NCBI Taxonomy" id="118510"/>
    <lineage>
        <taxon>Eukaryota</taxon>
        <taxon>Viridiplantae</taxon>
        <taxon>Streptophyta</taxon>
        <taxon>Embryophyta</taxon>
        <taxon>Tracheophyta</taxon>
        <taxon>Spermatophyta</taxon>
        <taxon>Magnoliopsida</taxon>
        <taxon>eudicotyledons</taxon>
        <taxon>Gunneridae</taxon>
        <taxon>Pentapetalae</taxon>
        <taxon>asterids</taxon>
        <taxon>campanulids</taxon>
        <taxon>Asterales</taxon>
        <taxon>Asteraceae</taxon>
        <taxon>Asteroideae</taxon>
        <taxon>Anthemideae</taxon>
        <taxon>Anthemidinae</taxon>
        <taxon>Tanacetum</taxon>
    </lineage>
</organism>
<accession>A0A699Q8F1</accession>
<gene>
    <name evidence="2" type="ORF">Tci_834954</name>
</gene>
<comment type="caution">
    <text evidence="2">The sequence shown here is derived from an EMBL/GenBank/DDBJ whole genome shotgun (WGS) entry which is preliminary data.</text>
</comment>
<sequence>TVTTLSDAPIPPTPIPSDVLQNLPTFNSVFRFDERLRSLETTFSEYRQTNPFVDAMSAIPGIVSQFMNQQMTEAVREAVQIQTDRLQDSFQRENDKFLRTINDNMKKIIKEQVKSQVQAQVTRRLPRIEESVNAQLEAEVLTRSSHSSRTSYVVAADLSEMELKKILIDKMEGNKSIQRSDEQRNRYKVLVEAYDADKTILDTYGESTILKRRREDDDQEGPSAGSDQGSKRRREGGEHASANTPSKTATESAGRSTTWSQSR</sequence>
<evidence type="ECO:0000256" key="1">
    <source>
        <dbReference type="SAM" id="MobiDB-lite"/>
    </source>
</evidence>